<name>A0A318MWQ2_9PROT</name>
<gene>
    <name evidence="2" type="ORF">DK869_04015</name>
</gene>
<evidence type="ECO:0000313" key="2">
    <source>
        <dbReference type="EMBL" id="PXZ00580.1"/>
    </source>
</evidence>
<dbReference type="Proteomes" id="UP000247565">
    <property type="component" value="Unassembled WGS sequence"/>
</dbReference>
<accession>A0A318MWQ2</accession>
<feature type="chain" id="PRO_5016244755" evidence="1">
    <location>
        <begin position="28"/>
        <end position="153"/>
    </location>
</feature>
<protein>
    <submittedName>
        <fullName evidence="2">Uncharacterized protein</fullName>
    </submittedName>
</protein>
<dbReference type="EMBL" id="QGLT01000002">
    <property type="protein sequence ID" value="PXZ00580.1"/>
    <property type="molecule type" value="Genomic_DNA"/>
</dbReference>
<organism evidence="2 3">
    <name type="scientific">Commensalibacter melissae</name>
    <dbReference type="NCBI Taxonomy" id="2070537"/>
    <lineage>
        <taxon>Bacteria</taxon>
        <taxon>Pseudomonadati</taxon>
        <taxon>Pseudomonadota</taxon>
        <taxon>Alphaproteobacteria</taxon>
        <taxon>Acetobacterales</taxon>
        <taxon>Acetobacteraceae</taxon>
    </lineage>
</organism>
<sequence length="153" mass="17603">MKSLSLISKIKYAFTIICIILSLPTMAMNPSHSSQSITEQTVEKDPVNLILYENRTQVNYAAVGYMPYYPAYGMIHYNTPSCKIEITGFVDPFALKKNKLIISYKKCRISFDQDGQSLKNPHETEECMIYHVKECNFRALSNLRKIDFQSNTK</sequence>
<comment type="caution">
    <text evidence="2">The sequence shown here is derived from an EMBL/GenBank/DDBJ whole genome shotgun (WGS) entry which is preliminary data.</text>
</comment>
<dbReference type="RefSeq" id="WP_110438723.1">
    <property type="nucleotide sequence ID" value="NZ_CP046393.1"/>
</dbReference>
<dbReference type="OrthoDB" id="7282235at2"/>
<keyword evidence="3" id="KW-1185">Reference proteome</keyword>
<reference evidence="2 3" key="1">
    <citation type="submission" date="2018-05" db="EMBL/GenBank/DDBJ databases">
        <title>Reference genomes for bee gut microbiota database.</title>
        <authorList>
            <person name="Ellegaard K.M."/>
        </authorList>
    </citation>
    <scope>NUCLEOTIDE SEQUENCE [LARGE SCALE GENOMIC DNA]</scope>
    <source>
        <strain evidence="2 3">ESL0284</strain>
    </source>
</reference>
<proteinExistence type="predicted"/>
<keyword evidence="1" id="KW-0732">Signal</keyword>
<evidence type="ECO:0000313" key="3">
    <source>
        <dbReference type="Proteomes" id="UP000247565"/>
    </source>
</evidence>
<feature type="signal peptide" evidence="1">
    <location>
        <begin position="1"/>
        <end position="27"/>
    </location>
</feature>
<dbReference type="AlphaFoldDB" id="A0A318MWQ2"/>
<evidence type="ECO:0000256" key="1">
    <source>
        <dbReference type="SAM" id="SignalP"/>
    </source>
</evidence>